<evidence type="ECO:0008006" key="3">
    <source>
        <dbReference type="Google" id="ProtNLM"/>
    </source>
</evidence>
<evidence type="ECO:0000313" key="1">
    <source>
        <dbReference type="EMBL" id="KEY63451.1"/>
    </source>
</evidence>
<dbReference type="PATRIC" id="fig|1415168.3.peg.426"/>
<comment type="caution">
    <text evidence="1">The sequence shown here is derived from an EMBL/GenBank/DDBJ whole genome shotgun (WGS) entry which is preliminary data.</text>
</comment>
<reference evidence="1 2" key="1">
    <citation type="submission" date="2014-06" db="EMBL/GenBank/DDBJ databases">
        <title>Draft genome sequence of the putrescine producing strain Lactococcus lactis subsp cremoris GE214.</title>
        <authorList>
            <person name="Ladero V."/>
            <person name="Linares D.M."/>
            <person name="del Rio B."/>
            <person name="Mayo B."/>
            <person name="Martin M.C."/>
            <person name="Fernandez M."/>
            <person name="Alvarez M.A."/>
        </authorList>
    </citation>
    <scope>NUCLEOTIDE SEQUENCE [LARGE SCALE GENOMIC DNA]</scope>
    <source>
        <strain evidence="1 2">GE214</strain>
    </source>
</reference>
<name>A0A084ADS2_LACLC</name>
<gene>
    <name evidence="1" type="ORF">U725_00408</name>
</gene>
<proteinExistence type="predicted"/>
<organism evidence="1 2">
    <name type="scientific">Lactococcus cremoris subsp. cremoris GE214</name>
    <dbReference type="NCBI Taxonomy" id="1415168"/>
    <lineage>
        <taxon>Bacteria</taxon>
        <taxon>Bacillati</taxon>
        <taxon>Bacillota</taxon>
        <taxon>Bacilli</taxon>
        <taxon>Lactobacillales</taxon>
        <taxon>Streptococcaceae</taxon>
        <taxon>Lactococcus</taxon>
        <taxon>Lactococcus cremoris subsp. cremoris</taxon>
    </lineage>
</organism>
<dbReference type="Proteomes" id="UP000028401">
    <property type="component" value="Unassembled WGS sequence"/>
</dbReference>
<dbReference type="AlphaFoldDB" id="A0A084ADS2"/>
<dbReference type="PROSITE" id="PS51257">
    <property type="entry name" value="PROKAR_LIPOPROTEIN"/>
    <property type="match status" value="1"/>
</dbReference>
<accession>A0A084ADS2</accession>
<protein>
    <recommendedName>
        <fullName evidence="3">Lipoprotein</fullName>
    </recommendedName>
</protein>
<dbReference type="EMBL" id="AZSI01000008">
    <property type="protein sequence ID" value="KEY63451.1"/>
    <property type="molecule type" value="Genomic_DNA"/>
</dbReference>
<evidence type="ECO:0000313" key="2">
    <source>
        <dbReference type="Proteomes" id="UP000028401"/>
    </source>
</evidence>
<dbReference type="RefSeq" id="WP_042747731.1">
    <property type="nucleotide sequence ID" value="NZ_AZSI01000008.1"/>
</dbReference>
<sequence length="331" mass="36748">MKKFFIIIFAVFTVGILSSCKNSSKDSVDTIPNAQQAIQGEWISYTESKITLPKTSSAADAHKLLDLTTSTSEKIKFDKNKVTLSTNEYDYKLGRQIIIGSYSYDYKLEQGQDILKFDTTSSDISGSLYYRVGSKLEKEKTKEIKNKEEKEKKSVTHLNDVWNSKTDIIEKSLKEAMIGTWSGHFKSVATTGQGVAWAPGMQTLTFDGGTNLSFHASSDSLTNFDQKVIHNAYASYQPNGILGLEPSDHISEDPKKLLNIIKDLTAEQMFKRIKYIAFSYDVTTDTGTISQSFSPSELSYKNGKLSFDTALLITQCGDEGVQISGSVSKTE</sequence>